<name>A0A0D0CE19_9AGAR</name>
<sequence>MEEVMRLHAQVERARQDAMKAKEELEVWKMRDKERRLGLEAWWTRAREELDIFVADVSQSEHQETVNEEQPLVREEDETLSFRPFHPLSGSLQFPASREESVRRVRSFSTPHSRPTMSPPAVQTYGVELLPADPVEIDGRASVPNSEALSTVGDTFLSKLATRRGGGEYSKAFSMAGSGSITGGGGAEHSGSTLGDVEWSGFHTYTIGTPPAEQIRFDHRPPEPVRRRSSFHGRSGTKTPPPQLAPPPPPPRQAHPSPLIQRTRPSNSFIPAAKSEDGDIALPPSLQHNIGKRLPPRPQQGVGGENRRKEHTSAKGKERDMGPRYNQQGVILPPNNGVGVGFESSDPPLGSYFQPGEREDSRRNSGSYSIVSVQPLVDAWGVPIQMKDPKTQKTGFSI</sequence>
<feature type="compositionally biased region" description="Basic and acidic residues" evidence="2">
    <location>
        <begin position="215"/>
        <end position="226"/>
    </location>
</feature>
<dbReference type="HOGENOM" id="CLU_692719_0_0_1"/>
<accession>A0A0D0CE19</accession>
<feature type="compositionally biased region" description="Pro residues" evidence="2">
    <location>
        <begin position="239"/>
        <end position="253"/>
    </location>
</feature>
<dbReference type="Proteomes" id="UP000053593">
    <property type="component" value="Unassembled WGS sequence"/>
</dbReference>
<keyword evidence="4" id="KW-1185">Reference proteome</keyword>
<evidence type="ECO:0000313" key="4">
    <source>
        <dbReference type="Proteomes" id="UP000053593"/>
    </source>
</evidence>
<gene>
    <name evidence="3" type="ORF">GYMLUDRAFT_49548</name>
</gene>
<feature type="region of interest" description="Disordered" evidence="2">
    <location>
        <begin position="206"/>
        <end position="367"/>
    </location>
</feature>
<keyword evidence="1" id="KW-0175">Coiled coil</keyword>
<protein>
    <submittedName>
        <fullName evidence="3">Uncharacterized protein</fullName>
    </submittedName>
</protein>
<feature type="coiled-coil region" evidence="1">
    <location>
        <begin position="4"/>
        <end position="31"/>
    </location>
</feature>
<evidence type="ECO:0000313" key="3">
    <source>
        <dbReference type="EMBL" id="KIK53223.1"/>
    </source>
</evidence>
<dbReference type="EMBL" id="KN834832">
    <property type="protein sequence ID" value="KIK53223.1"/>
    <property type="molecule type" value="Genomic_DNA"/>
</dbReference>
<dbReference type="AlphaFoldDB" id="A0A0D0CE19"/>
<feature type="compositionally biased region" description="Basic and acidic residues" evidence="2">
    <location>
        <begin position="305"/>
        <end position="322"/>
    </location>
</feature>
<proteinExistence type="predicted"/>
<reference evidence="3 4" key="1">
    <citation type="submission" date="2014-04" db="EMBL/GenBank/DDBJ databases">
        <title>Evolutionary Origins and Diversification of the Mycorrhizal Mutualists.</title>
        <authorList>
            <consortium name="DOE Joint Genome Institute"/>
            <consortium name="Mycorrhizal Genomics Consortium"/>
            <person name="Kohler A."/>
            <person name="Kuo A."/>
            <person name="Nagy L.G."/>
            <person name="Floudas D."/>
            <person name="Copeland A."/>
            <person name="Barry K.W."/>
            <person name="Cichocki N."/>
            <person name="Veneault-Fourrey C."/>
            <person name="LaButti K."/>
            <person name="Lindquist E.A."/>
            <person name="Lipzen A."/>
            <person name="Lundell T."/>
            <person name="Morin E."/>
            <person name="Murat C."/>
            <person name="Riley R."/>
            <person name="Ohm R."/>
            <person name="Sun H."/>
            <person name="Tunlid A."/>
            <person name="Henrissat B."/>
            <person name="Grigoriev I.V."/>
            <person name="Hibbett D.S."/>
            <person name="Martin F."/>
        </authorList>
    </citation>
    <scope>NUCLEOTIDE SEQUENCE [LARGE SCALE GENOMIC DNA]</scope>
    <source>
        <strain evidence="3 4">FD-317 M1</strain>
    </source>
</reference>
<organism evidence="3 4">
    <name type="scientific">Collybiopsis luxurians FD-317 M1</name>
    <dbReference type="NCBI Taxonomy" id="944289"/>
    <lineage>
        <taxon>Eukaryota</taxon>
        <taxon>Fungi</taxon>
        <taxon>Dikarya</taxon>
        <taxon>Basidiomycota</taxon>
        <taxon>Agaricomycotina</taxon>
        <taxon>Agaricomycetes</taxon>
        <taxon>Agaricomycetidae</taxon>
        <taxon>Agaricales</taxon>
        <taxon>Marasmiineae</taxon>
        <taxon>Omphalotaceae</taxon>
        <taxon>Collybiopsis</taxon>
        <taxon>Collybiopsis luxurians</taxon>
    </lineage>
</organism>
<evidence type="ECO:0000256" key="1">
    <source>
        <dbReference type="SAM" id="Coils"/>
    </source>
</evidence>
<evidence type="ECO:0000256" key="2">
    <source>
        <dbReference type="SAM" id="MobiDB-lite"/>
    </source>
</evidence>